<keyword evidence="14" id="KW-1185">Reference proteome</keyword>
<comment type="caution">
    <text evidence="13">The sequence shown here is derived from an EMBL/GenBank/DDBJ whole genome shotgun (WGS) entry which is preliminary data.</text>
</comment>
<proteinExistence type="inferred from homology"/>
<accession>A0ABP8DUH6</accession>
<dbReference type="InterPro" id="IPR009080">
    <property type="entry name" value="tRNAsynth_Ia_anticodon-bd"/>
</dbReference>
<evidence type="ECO:0000313" key="14">
    <source>
        <dbReference type="Proteomes" id="UP001500620"/>
    </source>
</evidence>
<dbReference type="EC" id="6.1.1.19" evidence="9"/>
<dbReference type="InterPro" id="IPR005148">
    <property type="entry name" value="Arg-tRNA-synth_N"/>
</dbReference>
<comment type="catalytic activity">
    <reaction evidence="8 9">
        <text>tRNA(Arg) + L-arginine + ATP = L-arginyl-tRNA(Arg) + AMP + diphosphate</text>
        <dbReference type="Rhea" id="RHEA:20301"/>
        <dbReference type="Rhea" id="RHEA-COMP:9658"/>
        <dbReference type="Rhea" id="RHEA-COMP:9673"/>
        <dbReference type="ChEBI" id="CHEBI:30616"/>
        <dbReference type="ChEBI" id="CHEBI:32682"/>
        <dbReference type="ChEBI" id="CHEBI:33019"/>
        <dbReference type="ChEBI" id="CHEBI:78442"/>
        <dbReference type="ChEBI" id="CHEBI:78513"/>
        <dbReference type="ChEBI" id="CHEBI:456215"/>
        <dbReference type="EC" id="6.1.1.19"/>
    </reaction>
</comment>
<dbReference type="GO" id="GO:0016874">
    <property type="term" value="F:ligase activity"/>
    <property type="evidence" value="ECO:0007669"/>
    <property type="project" value="UniProtKB-KW"/>
</dbReference>
<dbReference type="Pfam" id="PF05746">
    <property type="entry name" value="DALR_1"/>
    <property type="match status" value="1"/>
</dbReference>
<dbReference type="PANTHER" id="PTHR11956">
    <property type="entry name" value="ARGINYL-TRNA SYNTHETASE"/>
    <property type="match status" value="1"/>
</dbReference>
<dbReference type="SUPFAM" id="SSF47323">
    <property type="entry name" value="Anticodon-binding domain of a subclass of class I aminoacyl-tRNA synthetases"/>
    <property type="match status" value="1"/>
</dbReference>
<keyword evidence="4 9" id="KW-0547">Nucleotide-binding</keyword>
<dbReference type="Gene3D" id="3.30.1360.70">
    <property type="entry name" value="Arginyl tRNA synthetase N-terminal domain"/>
    <property type="match status" value="1"/>
</dbReference>
<feature type="domain" description="DALR anticodon binding" evidence="11">
    <location>
        <begin position="430"/>
        <end position="552"/>
    </location>
</feature>
<dbReference type="InterPro" id="IPR035684">
    <property type="entry name" value="ArgRS_core"/>
</dbReference>
<dbReference type="Gene3D" id="3.40.50.620">
    <property type="entry name" value="HUPs"/>
    <property type="match status" value="1"/>
</dbReference>
<keyword evidence="6 9" id="KW-0648">Protein biosynthesis</keyword>
<dbReference type="SUPFAM" id="SSF55190">
    <property type="entry name" value="Arginyl-tRNA synthetase (ArgRS), N-terminal 'additional' domain"/>
    <property type="match status" value="1"/>
</dbReference>
<evidence type="ECO:0000256" key="10">
    <source>
        <dbReference type="RuleBase" id="RU363038"/>
    </source>
</evidence>
<dbReference type="PANTHER" id="PTHR11956:SF5">
    <property type="entry name" value="ARGININE--TRNA LIGASE, CYTOPLASMIC"/>
    <property type="match status" value="1"/>
</dbReference>
<dbReference type="Proteomes" id="UP001500620">
    <property type="component" value="Unassembled WGS sequence"/>
</dbReference>
<evidence type="ECO:0000256" key="2">
    <source>
        <dbReference type="ARBA" id="ARBA00022490"/>
    </source>
</evidence>
<dbReference type="InterPro" id="IPR001412">
    <property type="entry name" value="aa-tRNA-synth_I_CS"/>
</dbReference>
<keyword evidence="7 9" id="KW-0030">Aminoacyl-tRNA synthetase</keyword>
<feature type="short sequence motif" description="'HIGH' region" evidence="9">
    <location>
        <begin position="130"/>
        <end position="140"/>
    </location>
</feature>
<dbReference type="CDD" id="cd00671">
    <property type="entry name" value="ArgRS_core"/>
    <property type="match status" value="1"/>
</dbReference>
<dbReference type="RefSeq" id="WP_345142819.1">
    <property type="nucleotide sequence ID" value="NZ_BAABAT010000069.1"/>
</dbReference>
<dbReference type="EMBL" id="BAABAT010000069">
    <property type="protein sequence ID" value="GAA4263458.1"/>
    <property type="molecule type" value="Genomic_DNA"/>
</dbReference>
<evidence type="ECO:0000256" key="8">
    <source>
        <dbReference type="ARBA" id="ARBA00049339"/>
    </source>
</evidence>
<dbReference type="InterPro" id="IPR008909">
    <property type="entry name" value="DALR_anticod-bd"/>
</dbReference>
<dbReference type="HAMAP" id="MF_00123">
    <property type="entry name" value="Arg_tRNA_synth"/>
    <property type="match status" value="1"/>
</dbReference>
<evidence type="ECO:0000256" key="9">
    <source>
        <dbReference type="HAMAP-Rule" id="MF_00123"/>
    </source>
</evidence>
<dbReference type="PRINTS" id="PR01038">
    <property type="entry name" value="TRNASYNTHARG"/>
</dbReference>
<evidence type="ECO:0000313" key="13">
    <source>
        <dbReference type="EMBL" id="GAA4263458.1"/>
    </source>
</evidence>
<evidence type="ECO:0000256" key="3">
    <source>
        <dbReference type="ARBA" id="ARBA00022598"/>
    </source>
</evidence>
<evidence type="ECO:0000259" key="11">
    <source>
        <dbReference type="SMART" id="SM00836"/>
    </source>
</evidence>
<evidence type="ECO:0000256" key="7">
    <source>
        <dbReference type="ARBA" id="ARBA00023146"/>
    </source>
</evidence>
<dbReference type="SMART" id="SM00836">
    <property type="entry name" value="DALR_1"/>
    <property type="match status" value="1"/>
</dbReference>
<dbReference type="SUPFAM" id="SSF52374">
    <property type="entry name" value="Nucleotidylyl transferase"/>
    <property type="match status" value="1"/>
</dbReference>
<comment type="subcellular location">
    <subcellularLocation>
        <location evidence="9">Cytoplasm</location>
    </subcellularLocation>
</comment>
<feature type="domain" description="Arginyl tRNA synthetase N-terminal" evidence="12">
    <location>
        <begin position="4"/>
        <end position="93"/>
    </location>
</feature>
<comment type="subunit">
    <text evidence="9">Monomer.</text>
</comment>
<dbReference type="Gene3D" id="1.10.730.10">
    <property type="entry name" value="Isoleucyl-tRNA Synthetase, Domain 1"/>
    <property type="match status" value="1"/>
</dbReference>
<evidence type="ECO:0000259" key="12">
    <source>
        <dbReference type="SMART" id="SM01016"/>
    </source>
</evidence>
<keyword evidence="3 9" id="KW-0436">Ligase</keyword>
<dbReference type="InterPro" id="IPR036695">
    <property type="entry name" value="Arg-tRNA-synth_N_sf"/>
</dbReference>
<evidence type="ECO:0000256" key="6">
    <source>
        <dbReference type="ARBA" id="ARBA00022917"/>
    </source>
</evidence>
<gene>
    <name evidence="13" type="primary">argS_3</name>
    <name evidence="9" type="synonym">argS</name>
    <name evidence="13" type="ORF">GCM10022255_108190</name>
</gene>
<organism evidence="13 14">
    <name type="scientific">Dactylosporangium darangshiense</name>
    <dbReference type="NCBI Taxonomy" id="579108"/>
    <lineage>
        <taxon>Bacteria</taxon>
        <taxon>Bacillati</taxon>
        <taxon>Actinomycetota</taxon>
        <taxon>Actinomycetes</taxon>
        <taxon>Micromonosporales</taxon>
        <taxon>Micromonosporaceae</taxon>
        <taxon>Dactylosporangium</taxon>
    </lineage>
</organism>
<dbReference type="NCBIfam" id="TIGR00456">
    <property type="entry name" value="argS"/>
    <property type="match status" value="1"/>
</dbReference>
<keyword evidence="2 9" id="KW-0963">Cytoplasm</keyword>
<dbReference type="PROSITE" id="PS00178">
    <property type="entry name" value="AA_TRNA_LIGASE_I"/>
    <property type="match status" value="1"/>
</dbReference>
<sequence length="552" mass="60095">MTPTQLADAVLAATRAALTGLGLDPALVPAAAGVERPRNPEHGDYASTIAMQLARSAGVAPRTLAQAVSAKLVEFPGVAAVDVAGPGFLNIRLDVSAIGEVARVVVSDGSNYGRSTSLAGGKLNLEYVSANPTGPIHIGGVRWAAVGDALTRLFRATGADVTTEYYFNDAGAQIDRFAMSLLASARGEPVPEDGYVGGYINDIASAIVGKQPTALELPEDQALEVFRTEGVRLMFDDVKSTLAEFGVQFDVFFNEQTLHARGELDAALARLIEEGHVYKADGATWVRTTAFGDDKDRVIVKSNGQWGYFAGDCAYYLDKRRRGFDKVAIILGADHHGYVGRLRAMAACFGDDPDKNIEIIIGQMVNLIKDGEQLKMSKRAGTLVTLREIIDMLGVDAARYALARYSIDSTIDLDLDLWTRQSNENPIFYVQYAHARIASLLRNAKELGITRGDDYDPGLLSHEKERDLLRSLGEFPGVVQMAAELREPHRVARYLEDLASTYHKFYDSCRVLPRADEQASDLTRARLWLAEAARIVFVNGLWLLGVSAPERM</sequence>
<dbReference type="Pfam" id="PF03485">
    <property type="entry name" value="Arg_tRNA_synt_N"/>
    <property type="match status" value="1"/>
</dbReference>
<dbReference type="InterPro" id="IPR001278">
    <property type="entry name" value="Arg-tRNA-ligase"/>
</dbReference>
<dbReference type="SMART" id="SM01016">
    <property type="entry name" value="Arg_tRNA_synt_N"/>
    <property type="match status" value="1"/>
</dbReference>
<name>A0ABP8DUH6_9ACTN</name>
<reference evidence="14" key="1">
    <citation type="journal article" date="2019" name="Int. J. Syst. Evol. Microbiol.">
        <title>The Global Catalogue of Microorganisms (GCM) 10K type strain sequencing project: providing services to taxonomists for standard genome sequencing and annotation.</title>
        <authorList>
            <consortium name="The Broad Institute Genomics Platform"/>
            <consortium name="The Broad Institute Genome Sequencing Center for Infectious Disease"/>
            <person name="Wu L."/>
            <person name="Ma J."/>
        </authorList>
    </citation>
    <scope>NUCLEOTIDE SEQUENCE [LARGE SCALE GENOMIC DNA]</scope>
    <source>
        <strain evidence="14">JCM 17441</strain>
    </source>
</reference>
<evidence type="ECO:0000256" key="4">
    <source>
        <dbReference type="ARBA" id="ARBA00022741"/>
    </source>
</evidence>
<comment type="similarity">
    <text evidence="1 9 10">Belongs to the class-I aminoacyl-tRNA synthetase family.</text>
</comment>
<evidence type="ECO:0000256" key="1">
    <source>
        <dbReference type="ARBA" id="ARBA00005594"/>
    </source>
</evidence>
<dbReference type="InterPro" id="IPR014729">
    <property type="entry name" value="Rossmann-like_a/b/a_fold"/>
</dbReference>
<keyword evidence="5 9" id="KW-0067">ATP-binding</keyword>
<evidence type="ECO:0000256" key="5">
    <source>
        <dbReference type="ARBA" id="ARBA00022840"/>
    </source>
</evidence>
<dbReference type="Pfam" id="PF00750">
    <property type="entry name" value="tRNA-synt_1d"/>
    <property type="match status" value="1"/>
</dbReference>
<protein>
    <recommendedName>
        <fullName evidence="9">Arginine--tRNA ligase</fullName>
        <ecNumber evidence="9">6.1.1.19</ecNumber>
    </recommendedName>
    <alternativeName>
        <fullName evidence="9">Arginyl-tRNA synthetase</fullName>
        <shortName evidence="9">ArgRS</shortName>
    </alternativeName>
</protein>